<protein>
    <submittedName>
        <fullName evidence="1">Uncharacterized protein</fullName>
    </submittedName>
</protein>
<evidence type="ECO:0000313" key="1">
    <source>
        <dbReference type="EMBL" id="MWG36473.1"/>
    </source>
</evidence>
<dbReference type="Proteomes" id="UP000451471">
    <property type="component" value="Unassembled WGS sequence"/>
</dbReference>
<proteinExistence type="predicted"/>
<evidence type="ECO:0000313" key="2">
    <source>
        <dbReference type="Proteomes" id="UP000451471"/>
    </source>
</evidence>
<dbReference type="EMBL" id="WSZK01000036">
    <property type="protein sequence ID" value="MWG36473.1"/>
    <property type="molecule type" value="Genomic_DNA"/>
</dbReference>
<accession>A0A6B0GV65</accession>
<reference evidence="1 2" key="1">
    <citation type="submission" date="2019-12" db="EMBL/GenBank/DDBJ databases">
        <title>Halocatena pleomorpha gen. nov. sp. nov., an extremely halophilic archaeon of family Halobacteriaceae isolated from saltpan soil.</title>
        <authorList>
            <person name="Pal Y."/>
            <person name="Verma A."/>
            <person name="Krishnamurthi S."/>
            <person name="Kumar P."/>
        </authorList>
    </citation>
    <scope>NUCLEOTIDE SEQUENCE [LARGE SCALE GENOMIC DNA]</scope>
    <source>
        <strain evidence="1 2">JCM 16495</strain>
    </source>
</reference>
<organism evidence="1 2">
    <name type="scientific">Halomarina oriensis</name>
    <dbReference type="NCBI Taxonomy" id="671145"/>
    <lineage>
        <taxon>Archaea</taxon>
        <taxon>Methanobacteriati</taxon>
        <taxon>Methanobacteriota</taxon>
        <taxon>Stenosarchaea group</taxon>
        <taxon>Halobacteria</taxon>
        <taxon>Halobacteriales</taxon>
        <taxon>Natronomonadaceae</taxon>
        <taxon>Halomarina</taxon>
    </lineage>
</organism>
<comment type="caution">
    <text evidence="1">The sequence shown here is derived from an EMBL/GenBank/DDBJ whole genome shotgun (WGS) entry which is preliminary data.</text>
</comment>
<name>A0A6B0GV65_9EURY</name>
<keyword evidence="2" id="KW-1185">Reference proteome</keyword>
<dbReference type="RefSeq" id="WP_158206129.1">
    <property type="nucleotide sequence ID" value="NZ_WSZK01000036.1"/>
</dbReference>
<gene>
    <name evidence="1" type="ORF">GQS65_18615</name>
</gene>
<sequence length="161" mass="17213">MPSLPITDYDDLSIADVTDRLGGLPDAELSLLADYEATHKARVGLLDDGPLAAFAPIGLYAVDTPSADEQTAIDARTDALDDPDARLSTDAVADTLGVTPAIRPADDHYADGTRLRVRSTTHAVAGYQFSEPERTVTVNARVREAIDDGTLTVVRHATPWE</sequence>
<dbReference type="AlphaFoldDB" id="A0A6B0GV65"/>